<geneLocation type="mitochondrion" evidence="20"/>
<gene>
    <name evidence="20" type="primary">ND5</name>
</gene>
<dbReference type="GO" id="GO:0003954">
    <property type="term" value="F:NADH dehydrogenase activity"/>
    <property type="evidence" value="ECO:0007669"/>
    <property type="project" value="TreeGrafter"/>
</dbReference>
<evidence type="ECO:0000313" key="20">
    <source>
        <dbReference type="EMBL" id="BAF74896.1"/>
    </source>
</evidence>
<feature type="transmembrane region" description="Helical" evidence="16">
    <location>
        <begin position="455"/>
        <end position="479"/>
    </location>
</feature>
<evidence type="ECO:0000256" key="13">
    <source>
        <dbReference type="ARBA" id="ARBA00023128"/>
    </source>
</evidence>
<keyword evidence="14 16" id="KW-0472">Membrane</keyword>
<feature type="transmembrane region" description="Helical" evidence="16">
    <location>
        <begin position="177"/>
        <end position="196"/>
    </location>
</feature>
<keyword evidence="8" id="KW-1278">Translocase</keyword>
<dbReference type="InterPro" id="IPR018393">
    <property type="entry name" value="NADHpl_OxRdtase_5_subgr"/>
</dbReference>
<dbReference type="GO" id="GO:0005743">
    <property type="term" value="C:mitochondrial inner membrane"/>
    <property type="evidence" value="ECO:0007669"/>
    <property type="project" value="UniProtKB-SubCell"/>
</dbReference>
<keyword evidence="13 16" id="KW-0496">Mitochondrion</keyword>
<keyword evidence="6 16" id="KW-0812">Transmembrane</keyword>
<feature type="transmembrane region" description="Helical" evidence="16">
    <location>
        <begin position="491"/>
        <end position="511"/>
    </location>
</feature>
<accession>A7BHS1</accession>
<dbReference type="Pfam" id="PF00662">
    <property type="entry name" value="Proton_antipo_N"/>
    <property type="match status" value="1"/>
</dbReference>
<evidence type="ECO:0000259" key="18">
    <source>
        <dbReference type="Pfam" id="PF00662"/>
    </source>
</evidence>
<evidence type="ECO:0000313" key="21">
    <source>
        <dbReference type="EMBL" id="BBU25693.1"/>
    </source>
</evidence>
<feature type="transmembrane region" description="Helical" evidence="16">
    <location>
        <begin position="307"/>
        <end position="325"/>
    </location>
</feature>
<keyword evidence="9" id="KW-0249">Electron transport</keyword>
<organism evidence="20">
    <name type="scientific">Solenostomus cyanopterus</name>
    <name type="common">ghost pipefish</name>
    <dbReference type="NCBI Taxonomy" id="270527"/>
    <lineage>
        <taxon>Eukaryota</taxon>
        <taxon>Metazoa</taxon>
        <taxon>Chordata</taxon>
        <taxon>Craniata</taxon>
        <taxon>Vertebrata</taxon>
        <taxon>Euteleostomi</taxon>
        <taxon>Actinopterygii</taxon>
        <taxon>Neopterygii</taxon>
        <taxon>Teleostei</taxon>
        <taxon>Neoteleostei</taxon>
        <taxon>Acanthomorphata</taxon>
        <taxon>Syngnathiaria</taxon>
        <taxon>Syngnathiformes</taxon>
        <taxon>Syngnathoidei</taxon>
        <taxon>Solenostomidae</taxon>
        <taxon>Solenostomus</taxon>
    </lineage>
</organism>
<feature type="transmembrane region" description="Helical" evidence="16">
    <location>
        <begin position="91"/>
        <end position="110"/>
    </location>
</feature>
<keyword evidence="5" id="KW-0679">Respiratory chain</keyword>
<evidence type="ECO:0000256" key="12">
    <source>
        <dbReference type="ARBA" id="ARBA00023075"/>
    </source>
</evidence>
<comment type="function">
    <text evidence="16">Core subunit of the mitochondrial membrane respiratory chain NADH dehydrogenase (Complex I) which catalyzes electron transfer from NADH through the respiratory chain, using ubiquinone as an electron acceptor. Essential for the catalytic activity and assembly of complex I.</text>
</comment>
<evidence type="ECO:0000256" key="2">
    <source>
        <dbReference type="ARBA" id="ARBA00012944"/>
    </source>
</evidence>
<evidence type="ECO:0000256" key="1">
    <source>
        <dbReference type="ARBA" id="ARBA00004448"/>
    </source>
</evidence>
<dbReference type="Pfam" id="PF06455">
    <property type="entry name" value="NADH5_C"/>
    <property type="match status" value="1"/>
</dbReference>
<dbReference type="InterPro" id="IPR010934">
    <property type="entry name" value="NADH_DH_su5_C"/>
</dbReference>
<proteinExistence type="inferred from homology"/>
<dbReference type="GeneID" id="5848883"/>
<feature type="transmembrane region" description="Helical" evidence="16">
    <location>
        <begin position="279"/>
        <end position="300"/>
    </location>
</feature>
<dbReference type="PANTHER" id="PTHR42829">
    <property type="entry name" value="NADH-UBIQUINONE OXIDOREDUCTASE CHAIN 5"/>
    <property type="match status" value="1"/>
</dbReference>
<comment type="subcellular location">
    <subcellularLocation>
        <location evidence="1">Mitochondrion inner membrane</location>
        <topology evidence="1">Multi-pass membrane protein</topology>
    </subcellularLocation>
</comment>
<feature type="domain" description="NADH-Ubiquinone oxidoreductase (complex I) chain 5 N-terminal" evidence="18">
    <location>
        <begin position="73"/>
        <end position="123"/>
    </location>
</feature>
<evidence type="ECO:0000256" key="11">
    <source>
        <dbReference type="ARBA" id="ARBA00023027"/>
    </source>
</evidence>
<evidence type="ECO:0000256" key="8">
    <source>
        <dbReference type="ARBA" id="ARBA00022967"/>
    </source>
</evidence>
<feature type="domain" description="NADH:quinone oxidoreductase/Mrp antiporter transmembrane" evidence="17">
    <location>
        <begin position="139"/>
        <end position="423"/>
    </location>
</feature>
<dbReference type="InterPro" id="IPR003945">
    <property type="entry name" value="NU5C-like"/>
</dbReference>
<evidence type="ECO:0000256" key="9">
    <source>
        <dbReference type="ARBA" id="ARBA00022982"/>
    </source>
</evidence>
<feature type="transmembrane region" description="Helical" evidence="16">
    <location>
        <begin position="48"/>
        <end position="71"/>
    </location>
</feature>
<feature type="transmembrane region" description="Helical" evidence="16">
    <location>
        <begin position="247"/>
        <end position="267"/>
    </location>
</feature>
<feature type="transmembrane region" description="Helical" evidence="16">
    <location>
        <begin position="409"/>
        <end position="434"/>
    </location>
</feature>
<dbReference type="InterPro" id="IPR001516">
    <property type="entry name" value="Proton_antipo_N"/>
</dbReference>
<name>A7BHS1_9TELE</name>
<dbReference type="EC" id="7.1.1.2" evidence="2 16"/>
<evidence type="ECO:0000256" key="7">
    <source>
        <dbReference type="ARBA" id="ARBA00022792"/>
    </source>
</evidence>
<evidence type="ECO:0000256" key="15">
    <source>
        <dbReference type="ARBA" id="ARBA00049551"/>
    </source>
</evidence>
<keyword evidence="11 16" id="KW-0520">NAD</keyword>
<comment type="catalytic activity">
    <reaction evidence="15 16">
        <text>a ubiquinone + NADH + 5 H(+)(in) = a ubiquinol + NAD(+) + 4 H(+)(out)</text>
        <dbReference type="Rhea" id="RHEA:29091"/>
        <dbReference type="Rhea" id="RHEA-COMP:9565"/>
        <dbReference type="Rhea" id="RHEA-COMP:9566"/>
        <dbReference type="ChEBI" id="CHEBI:15378"/>
        <dbReference type="ChEBI" id="CHEBI:16389"/>
        <dbReference type="ChEBI" id="CHEBI:17976"/>
        <dbReference type="ChEBI" id="CHEBI:57540"/>
        <dbReference type="ChEBI" id="CHEBI:57945"/>
        <dbReference type="EC" id="7.1.1.2"/>
    </reaction>
</comment>
<feature type="domain" description="NADH dehydrogenase subunit 5 C-terminal" evidence="19">
    <location>
        <begin position="428"/>
        <end position="609"/>
    </location>
</feature>
<keyword evidence="4 16" id="KW-0813">Transport</keyword>
<dbReference type="PANTHER" id="PTHR42829:SF2">
    <property type="entry name" value="NADH-UBIQUINONE OXIDOREDUCTASE CHAIN 5"/>
    <property type="match status" value="1"/>
</dbReference>
<dbReference type="GO" id="GO:0008137">
    <property type="term" value="F:NADH dehydrogenase (ubiquinone) activity"/>
    <property type="evidence" value="ECO:0007669"/>
    <property type="project" value="UniProtKB-EC"/>
</dbReference>
<dbReference type="Pfam" id="PF00361">
    <property type="entry name" value="Proton_antipo_M"/>
    <property type="match status" value="1"/>
</dbReference>
<dbReference type="GO" id="GO:0015990">
    <property type="term" value="P:electron transport coupled proton transport"/>
    <property type="evidence" value="ECO:0007669"/>
    <property type="project" value="TreeGrafter"/>
</dbReference>
<feature type="transmembrane region" description="Helical" evidence="16">
    <location>
        <begin position="331"/>
        <end position="356"/>
    </location>
</feature>
<evidence type="ECO:0000256" key="16">
    <source>
        <dbReference type="RuleBase" id="RU003404"/>
    </source>
</evidence>
<dbReference type="EMBL" id="AB277725">
    <property type="protein sequence ID" value="BAF74896.1"/>
    <property type="molecule type" value="Genomic_DNA"/>
</dbReference>
<keyword evidence="12 16" id="KW-0830">Ubiquinone</keyword>
<feature type="transmembrane region" description="Helical" evidence="16">
    <location>
        <begin position="145"/>
        <end position="165"/>
    </location>
</feature>
<evidence type="ECO:0000259" key="17">
    <source>
        <dbReference type="Pfam" id="PF00361"/>
    </source>
</evidence>
<evidence type="ECO:0000256" key="4">
    <source>
        <dbReference type="ARBA" id="ARBA00022448"/>
    </source>
</evidence>
<dbReference type="NCBIfam" id="TIGR01974">
    <property type="entry name" value="NDH_I_L"/>
    <property type="match status" value="1"/>
</dbReference>
<comment type="similarity">
    <text evidence="16">Belongs to the complex I subunit 5 family.</text>
</comment>
<reference evidence="20" key="2">
    <citation type="journal article" date="2008" name="Mol. Phylogenet. Evol.">
        <title>Interrelationships of the 11 gasterosteiform families (sticklebacks, pipefishes, and their relatives): a new perspective based on whole mitogenome sequences from 75 higher teleosts.</title>
        <authorList>
            <person name="Kawahara R."/>
            <person name="Miya M."/>
            <person name="Mabuchi K."/>
            <person name="Lavoue S."/>
            <person name="Inoue J.G."/>
            <person name="Satoh T.P."/>
            <person name="Kawaguchi A."/>
            <person name="Nishida M."/>
        </authorList>
    </citation>
    <scope>NUCLEOTIDE SEQUENCE</scope>
    <source>
        <tissue evidence="20">Muscle</tissue>
    </source>
</reference>
<dbReference type="PRINTS" id="PR01434">
    <property type="entry name" value="NADHDHGNASE5"/>
</dbReference>
<keyword evidence="7" id="KW-0999">Mitochondrion inner membrane</keyword>
<dbReference type="InterPro" id="IPR001750">
    <property type="entry name" value="ND/Mrp_TM"/>
</dbReference>
<dbReference type="AlphaFoldDB" id="A7BHS1"/>
<dbReference type="GO" id="GO:0042773">
    <property type="term" value="P:ATP synthesis coupled electron transport"/>
    <property type="evidence" value="ECO:0007669"/>
    <property type="project" value="InterPro"/>
</dbReference>
<evidence type="ECO:0000256" key="14">
    <source>
        <dbReference type="ARBA" id="ARBA00023136"/>
    </source>
</evidence>
<keyword evidence="10 16" id="KW-1133">Transmembrane helix</keyword>
<dbReference type="CTD" id="4540"/>
<evidence type="ECO:0000259" key="19">
    <source>
        <dbReference type="Pfam" id="PF06455"/>
    </source>
</evidence>
<evidence type="ECO:0000256" key="6">
    <source>
        <dbReference type="ARBA" id="ARBA00022692"/>
    </source>
</evidence>
<feature type="transmembrane region" description="Helical" evidence="16">
    <location>
        <begin position="6"/>
        <end position="27"/>
    </location>
</feature>
<sequence length="612" mass="67200">MSDISIIFSSLFTVTVATLIAPIISSLSPEQKPSEWAETHVKNAVKTAFFINLVPIAIFLDQGMENVTSYWTWMNFPTFNIYLSLKFDQYALIFTPIALYVTWAILEFALWYMHADPKMNQFFKYLLIFLIAMVVLITANNMFQFFIGWEGVGIMSFLLIGWWYGRADASTAALQAVLYNRIGDIGLVLAMAWMAINLNSWDFQQLYATSHNADLTLPLLGLILAATGKSAQFGLHPWLPAAMEGPTPVSALLHSSTMVVAGIFLLIRVSPLMCSYDFALTLCLCLGGITTLFTATCALTQNDIKKIIAFSTSSQLGLMMVAIGLNQPQLAFLHICTHAFFKAMLFLCSASIIHSLNDEQDIRKMGGLHNLAPTTSSAMTIGSLALTGTPFLAGFFSKDSIIEALNTSYLNAWALILTLIATSFTAVYSLRAVYFTTMGTPRFLPLSPINENQTAVIFPLTRLALGSVFAGLFISLNYIPHVPQVMTMPTLMKISAMIVTYAGLISALELANLTTKQFKEAPYIKPHNFSNLLGFFPSTMHRLMPNFSLLHALNAAGQNIDQSWLEKTGPKLVAKTNTAPSTLISNAQKGAVKTFLVLFSTTSALAGLMTLI</sequence>
<dbReference type="EMBL" id="AP006780">
    <property type="protein sequence ID" value="BBU25693.1"/>
    <property type="molecule type" value="Genomic_DNA"/>
</dbReference>
<evidence type="ECO:0000256" key="10">
    <source>
        <dbReference type="ARBA" id="ARBA00022989"/>
    </source>
</evidence>
<feature type="transmembrane region" description="Helical" evidence="16">
    <location>
        <begin position="122"/>
        <end position="139"/>
    </location>
</feature>
<dbReference type="RefSeq" id="YP_001650772.1">
    <property type="nucleotide sequence ID" value="NC_010267.1"/>
</dbReference>
<reference evidence="21" key="1">
    <citation type="submission" date="2004-04" db="EMBL/GenBank/DDBJ databases">
        <title>The ray-finned fish phylogeny.</title>
        <authorList>
            <person name="Miya M."/>
        </authorList>
    </citation>
    <scope>NUCLEOTIDE SEQUENCE</scope>
</reference>
<evidence type="ECO:0000256" key="3">
    <source>
        <dbReference type="ARBA" id="ARBA00021096"/>
    </source>
</evidence>
<evidence type="ECO:0000256" key="5">
    <source>
        <dbReference type="ARBA" id="ARBA00022660"/>
    </source>
</evidence>
<feature type="transmembrane region" description="Helical" evidence="16">
    <location>
        <begin position="216"/>
        <end position="235"/>
    </location>
</feature>
<feature type="transmembrane region" description="Helical" evidence="16">
    <location>
        <begin position="377"/>
        <end position="397"/>
    </location>
</feature>
<protein>
    <recommendedName>
        <fullName evidence="3 16">NADH-ubiquinone oxidoreductase chain 5</fullName>
        <ecNumber evidence="2 16">7.1.1.2</ecNumber>
    </recommendedName>
</protein>